<accession>A0A9W9A021</accession>
<keyword evidence="1" id="KW-1133">Transmembrane helix</keyword>
<name>A0A9W9A021_9AGAR</name>
<evidence type="ECO:0000313" key="2">
    <source>
        <dbReference type="EMBL" id="KAJ4469872.1"/>
    </source>
</evidence>
<organism evidence="2 3">
    <name type="scientific">Lentinula aciculospora</name>
    <dbReference type="NCBI Taxonomy" id="153920"/>
    <lineage>
        <taxon>Eukaryota</taxon>
        <taxon>Fungi</taxon>
        <taxon>Dikarya</taxon>
        <taxon>Basidiomycota</taxon>
        <taxon>Agaricomycotina</taxon>
        <taxon>Agaricomycetes</taxon>
        <taxon>Agaricomycetidae</taxon>
        <taxon>Agaricales</taxon>
        <taxon>Marasmiineae</taxon>
        <taxon>Omphalotaceae</taxon>
        <taxon>Lentinula</taxon>
    </lineage>
</organism>
<keyword evidence="3" id="KW-1185">Reference proteome</keyword>
<evidence type="ECO:0000256" key="1">
    <source>
        <dbReference type="SAM" id="Phobius"/>
    </source>
</evidence>
<evidence type="ECO:0000313" key="3">
    <source>
        <dbReference type="Proteomes" id="UP001150266"/>
    </source>
</evidence>
<protein>
    <submittedName>
        <fullName evidence="2">Uncharacterized protein</fullName>
    </submittedName>
</protein>
<comment type="caution">
    <text evidence="2">The sequence shown here is derived from an EMBL/GenBank/DDBJ whole genome shotgun (WGS) entry which is preliminary data.</text>
</comment>
<keyword evidence="1" id="KW-0472">Membrane</keyword>
<gene>
    <name evidence="2" type="ORF">J3R30DRAFT_3687109</name>
</gene>
<reference evidence="2" key="1">
    <citation type="submission" date="2022-08" db="EMBL/GenBank/DDBJ databases">
        <title>A Global Phylogenomic Analysis of the Shiitake Genus Lentinula.</title>
        <authorList>
            <consortium name="DOE Joint Genome Institute"/>
            <person name="Sierra-Patev S."/>
            <person name="Min B."/>
            <person name="Naranjo-Ortiz M."/>
            <person name="Looney B."/>
            <person name="Konkel Z."/>
            <person name="Slot J.C."/>
            <person name="Sakamoto Y."/>
            <person name="Steenwyk J.L."/>
            <person name="Rokas A."/>
            <person name="Carro J."/>
            <person name="Camarero S."/>
            <person name="Ferreira P."/>
            <person name="Molpeceres G."/>
            <person name="Ruiz-Duenas F.J."/>
            <person name="Serrano A."/>
            <person name="Henrissat B."/>
            <person name="Drula E."/>
            <person name="Hughes K.W."/>
            <person name="Mata J.L."/>
            <person name="Ishikawa N.K."/>
            <person name="Vargas-Isla R."/>
            <person name="Ushijima S."/>
            <person name="Smith C.A."/>
            <person name="Ahrendt S."/>
            <person name="Andreopoulos W."/>
            <person name="He G."/>
            <person name="Labutti K."/>
            <person name="Lipzen A."/>
            <person name="Ng V."/>
            <person name="Riley R."/>
            <person name="Sandor L."/>
            <person name="Barry K."/>
            <person name="Martinez A.T."/>
            <person name="Xiao Y."/>
            <person name="Gibbons J.G."/>
            <person name="Terashima K."/>
            <person name="Grigoriev I.V."/>
            <person name="Hibbett D.S."/>
        </authorList>
    </citation>
    <scope>NUCLEOTIDE SEQUENCE</scope>
    <source>
        <strain evidence="2">JLM2183</strain>
    </source>
</reference>
<dbReference type="EMBL" id="JAOTPV010000030">
    <property type="protein sequence ID" value="KAJ4469872.1"/>
    <property type="molecule type" value="Genomic_DNA"/>
</dbReference>
<feature type="transmembrane region" description="Helical" evidence="1">
    <location>
        <begin position="12"/>
        <end position="33"/>
    </location>
</feature>
<sequence length="109" mass="12455">MYIFARRKKAPVWATSGVFLMVPLECVEMYLMVLKRGEKKTLGANDFISLAGAFTEDGKLNAGLSIMLCVKQIPKYTILPGKSVSPIAVFVLNWYERIREDRNEDHREE</sequence>
<dbReference type="AlphaFoldDB" id="A0A9W9A021"/>
<dbReference type="Proteomes" id="UP001150266">
    <property type="component" value="Unassembled WGS sequence"/>
</dbReference>
<keyword evidence="1" id="KW-0812">Transmembrane</keyword>
<proteinExistence type="predicted"/>